<accession>A0A955RRC4</accession>
<name>A0A955RRC4_UNCKA</name>
<reference evidence="4" key="1">
    <citation type="submission" date="2020-04" db="EMBL/GenBank/DDBJ databases">
        <authorList>
            <person name="Zhang T."/>
        </authorList>
    </citation>
    <scope>NUCLEOTIDE SEQUENCE</scope>
    <source>
        <strain evidence="4">HKST-UBA03</strain>
    </source>
</reference>
<dbReference type="GO" id="GO:0003723">
    <property type="term" value="F:RNA binding"/>
    <property type="evidence" value="ECO:0007669"/>
    <property type="project" value="InterPro"/>
</dbReference>
<dbReference type="Proteomes" id="UP000751518">
    <property type="component" value="Unassembled WGS sequence"/>
</dbReference>
<dbReference type="AlphaFoldDB" id="A0A955RRC4"/>
<keyword evidence="2" id="KW-0808">Transferase</keyword>
<dbReference type="InterPro" id="IPR051259">
    <property type="entry name" value="rRNA_Methyltransferase"/>
</dbReference>
<dbReference type="PANTHER" id="PTHR43191:SF7">
    <property type="entry name" value="OBP33PEP LIKE PROTEIN"/>
    <property type="match status" value="1"/>
</dbReference>
<dbReference type="InterPro" id="IPR029026">
    <property type="entry name" value="tRNA_m1G_MTases_N"/>
</dbReference>
<dbReference type="InterPro" id="IPR001537">
    <property type="entry name" value="SpoU_MeTrfase"/>
</dbReference>
<dbReference type="SUPFAM" id="SSF75217">
    <property type="entry name" value="alpha/beta knot"/>
    <property type="match status" value="1"/>
</dbReference>
<dbReference type="GO" id="GO:0032259">
    <property type="term" value="P:methylation"/>
    <property type="evidence" value="ECO:0007669"/>
    <property type="project" value="UniProtKB-KW"/>
</dbReference>
<feature type="domain" description="tRNA/rRNA methyltransferase SpoU type" evidence="3">
    <location>
        <begin position="4"/>
        <end position="165"/>
    </location>
</feature>
<evidence type="ECO:0000259" key="3">
    <source>
        <dbReference type="Pfam" id="PF00588"/>
    </source>
</evidence>
<keyword evidence="1 4" id="KW-0489">Methyltransferase</keyword>
<sequence>MKKLVVLLENVRSFYNVGSIFRIADGAGVQKLILTGITPYPEIENDTRKPWVIKTADEKLAKTALGAEKSVEFEYVSSAESAVKSLKVKGWQVIILELNEDSADIFSDEIKNELNNVEDLVLIVGNEVHGVSQELLKLSDLVVHIPMCGQKNSLNVSTATAVAVYQLLQKNGE</sequence>
<dbReference type="InterPro" id="IPR029028">
    <property type="entry name" value="Alpha/beta_knot_MTases"/>
</dbReference>
<dbReference type="GO" id="GO:0008173">
    <property type="term" value="F:RNA methyltransferase activity"/>
    <property type="evidence" value="ECO:0007669"/>
    <property type="project" value="InterPro"/>
</dbReference>
<evidence type="ECO:0000313" key="4">
    <source>
        <dbReference type="EMBL" id="MCA9392394.1"/>
    </source>
</evidence>
<reference evidence="4" key="2">
    <citation type="journal article" date="2021" name="Microbiome">
        <title>Successional dynamics and alternative stable states in a saline activated sludge microbial community over 9 years.</title>
        <authorList>
            <person name="Wang Y."/>
            <person name="Ye J."/>
            <person name="Ju F."/>
            <person name="Liu L."/>
            <person name="Boyd J.A."/>
            <person name="Deng Y."/>
            <person name="Parks D.H."/>
            <person name="Jiang X."/>
            <person name="Yin X."/>
            <person name="Woodcroft B.J."/>
            <person name="Tyson G.W."/>
            <person name="Hugenholtz P."/>
            <person name="Polz M.F."/>
            <person name="Zhang T."/>
        </authorList>
    </citation>
    <scope>NUCLEOTIDE SEQUENCE</scope>
    <source>
        <strain evidence="4">HKST-UBA03</strain>
    </source>
</reference>
<organism evidence="4 5">
    <name type="scientific">candidate division WWE3 bacterium</name>
    <dbReference type="NCBI Taxonomy" id="2053526"/>
    <lineage>
        <taxon>Bacteria</taxon>
        <taxon>Katanobacteria</taxon>
    </lineage>
</organism>
<proteinExistence type="predicted"/>
<dbReference type="PANTHER" id="PTHR43191">
    <property type="entry name" value="RRNA METHYLTRANSFERASE 3"/>
    <property type="match status" value="1"/>
</dbReference>
<comment type="caution">
    <text evidence="4">The sequence shown here is derived from an EMBL/GenBank/DDBJ whole genome shotgun (WGS) entry which is preliminary data.</text>
</comment>
<evidence type="ECO:0000256" key="1">
    <source>
        <dbReference type="ARBA" id="ARBA00022603"/>
    </source>
</evidence>
<dbReference type="Pfam" id="PF00588">
    <property type="entry name" value="SpoU_methylase"/>
    <property type="match status" value="1"/>
</dbReference>
<protein>
    <submittedName>
        <fullName evidence="4">TrmH family RNA methyltransferase</fullName>
    </submittedName>
</protein>
<dbReference type="GO" id="GO:0006396">
    <property type="term" value="P:RNA processing"/>
    <property type="evidence" value="ECO:0007669"/>
    <property type="project" value="InterPro"/>
</dbReference>
<gene>
    <name evidence="4" type="ORF">KC614_04325</name>
</gene>
<evidence type="ECO:0000313" key="5">
    <source>
        <dbReference type="Proteomes" id="UP000751518"/>
    </source>
</evidence>
<dbReference type="EMBL" id="JAGQKZ010000047">
    <property type="protein sequence ID" value="MCA9392394.1"/>
    <property type="molecule type" value="Genomic_DNA"/>
</dbReference>
<evidence type="ECO:0000256" key="2">
    <source>
        <dbReference type="ARBA" id="ARBA00022679"/>
    </source>
</evidence>
<dbReference type="Gene3D" id="3.40.1280.10">
    <property type="match status" value="1"/>
</dbReference>